<evidence type="ECO:0000256" key="3">
    <source>
        <dbReference type="ARBA" id="ARBA00022692"/>
    </source>
</evidence>
<evidence type="ECO:0000259" key="8">
    <source>
        <dbReference type="Pfam" id="PF00361"/>
    </source>
</evidence>
<dbReference type="GO" id="GO:0003954">
    <property type="term" value="F:NADH dehydrogenase activity"/>
    <property type="evidence" value="ECO:0007669"/>
    <property type="project" value="TreeGrafter"/>
</dbReference>
<feature type="transmembrane region" description="Helical" evidence="7">
    <location>
        <begin position="439"/>
        <end position="460"/>
    </location>
</feature>
<dbReference type="PRINTS" id="PR01437">
    <property type="entry name" value="NUOXDRDTASE4"/>
</dbReference>
<dbReference type="InterPro" id="IPR010227">
    <property type="entry name" value="NADH_Q_OxRdtase_chainM/4"/>
</dbReference>
<comment type="caution">
    <text evidence="9">The sequence shown here is derived from an EMBL/GenBank/DDBJ whole genome shotgun (WGS) entry which is preliminary data.</text>
</comment>
<name>A0A9D7SWW3_9BACT</name>
<evidence type="ECO:0000313" key="10">
    <source>
        <dbReference type="Proteomes" id="UP000808337"/>
    </source>
</evidence>
<feature type="transmembrane region" description="Helical" evidence="7">
    <location>
        <begin position="295"/>
        <end position="314"/>
    </location>
</feature>
<dbReference type="GO" id="GO:0042773">
    <property type="term" value="P:ATP synthesis coupled electron transport"/>
    <property type="evidence" value="ECO:0007669"/>
    <property type="project" value="InterPro"/>
</dbReference>
<dbReference type="GO" id="GO:0048039">
    <property type="term" value="F:ubiquinone binding"/>
    <property type="evidence" value="ECO:0007669"/>
    <property type="project" value="TreeGrafter"/>
</dbReference>
<accession>A0A9D7SWW3</accession>
<keyword evidence="4 7" id="KW-1133">Transmembrane helix</keyword>
<feature type="transmembrane region" description="Helical" evidence="7">
    <location>
        <begin position="69"/>
        <end position="93"/>
    </location>
</feature>
<feature type="transmembrane region" description="Helical" evidence="7">
    <location>
        <begin position="105"/>
        <end position="124"/>
    </location>
</feature>
<dbReference type="NCBIfam" id="TIGR01972">
    <property type="entry name" value="NDH_I_M"/>
    <property type="match status" value="1"/>
</dbReference>
<keyword evidence="5 7" id="KW-0472">Membrane</keyword>
<evidence type="ECO:0000256" key="5">
    <source>
        <dbReference type="ARBA" id="ARBA00023136"/>
    </source>
</evidence>
<dbReference type="Pfam" id="PF00361">
    <property type="entry name" value="Proton_antipo_M"/>
    <property type="match status" value="1"/>
</dbReference>
<comment type="similarity">
    <text evidence="2">Belongs to the complex I subunit 4 family.</text>
</comment>
<evidence type="ECO:0000256" key="6">
    <source>
        <dbReference type="RuleBase" id="RU000320"/>
    </source>
</evidence>
<dbReference type="GO" id="GO:0016020">
    <property type="term" value="C:membrane"/>
    <property type="evidence" value="ECO:0007669"/>
    <property type="project" value="UniProtKB-SubCell"/>
</dbReference>
<evidence type="ECO:0000313" key="9">
    <source>
        <dbReference type="EMBL" id="MBK9984735.1"/>
    </source>
</evidence>
<evidence type="ECO:0000256" key="4">
    <source>
        <dbReference type="ARBA" id="ARBA00022989"/>
    </source>
</evidence>
<feature type="transmembrane region" description="Helical" evidence="7">
    <location>
        <begin position="269"/>
        <end position="288"/>
    </location>
</feature>
<evidence type="ECO:0000256" key="2">
    <source>
        <dbReference type="ARBA" id="ARBA00009025"/>
    </source>
</evidence>
<dbReference type="AlphaFoldDB" id="A0A9D7SWW3"/>
<feature type="transmembrane region" description="Helical" evidence="7">
    <location>
        <begin position="159"/>
        <end position="180"/>
    </location>
</feature>
<dbReference type="GO" id="GO:0012505">
    <property type="term" value="C:endomembrane system"/>
    <property type="evidence" value="ECO:0007669"/>
    <property type="project" value="UniProtKB-SubCell"/>
</dbReference>
<keyword evidence="3 6" id="KW-0812">Transmembrane</keyword>
<feature type="domain" description="NADH:quinone oxidoreductase/Mrp antiporter transmembrane" evidence="8">
    <location>
        <begin position="123"/>
        <end position="409"/>
    </location>
</feature>
<protein>
    <submittedName>
        <fullName evidence="9">NADH-quinone oxidoreductase subunit M</fullName>
    </submittedName>
</protein>
<feature type="transmembrane region" description="Helical" evidence="7">
    <location>
        <begin position="365"/>
        <end position="386"/>
    </location>
</feature>
<dbReference type="Proteomes" id="UP000808337">
    <property type="component" value="Unassembled WGS sequence"/>
</dbReference>
<dbReference type="EMBL" id="JADKGY010000031">
    <property type="protein sequence ID" value="MBK9984735.1"/>
    <property type="molecule type" value="Genomic_DNA"/>
</dbReference>
<sequence length="481" mass="53475">MITLLLLFFPLAAALFVFLAGHKMAAKLALGFAVIELAISGYAVSKFLKEGSDAFFVFKPWIEYPKVSFHLAVDGLSLLMILLTNFLTPIIVLSAFNRIIPRAKSYFALILMMQFALLGVFMAMDGLLYYIFWELALIPIYFIALQWGGENRVAITLKFFIYTLAGSLLMLFGFIMLYWYNPAHTFDIRELYASAVSAKNQSWLFWMFFLAFAIKIPIVPFHTWQADTYRESPTQGTMLLSGIMLKMGTYSLIRWLLPVLPLGVAQWGPLAIALCVIGIVYASIIAIKQKNLKNLLAYSSLAHVGLISAGIFAFNIQGLQGSVVQMIAHGINVVGLFFCADIIFNRTGSQDVYGLGGIRNKAPQFTTVFMVIVLGSVALPLTNGFIGEFLLLYGVYEYNTWLSVFAGLTIILGAVYMLRMFKKVMLGPTSLPAEGFTDLQWNEMLALGIIVVLVIVMGVYPKPILQLAEPALQLILNKSIN</sequence>
<comment type="subcellular location">
    <subcellularLocation>
        <location evidence="1">Endomembrane system</location>
        <topology evidence="1">Multi-pass membrane protein</topology>
    </subcellularLocation>
    <subcellularLocation>
        <location evidence="6">Membrane</location>
        <topology evidence="6">Multi-pass membrane protein</topology>
    </subcellularLocation>
</comment>
<dbReference type="PANTHER" id="PTHR43507">
    <property type="entry name" value="NADH-UBIQUINONE OXIDOREDUCTASE CHAIN 4"/>
    <property type="match status" value="1"/>
</dbReference>
<dbReference type="InterPro" id="IPR003918">
    <property type="entry name" value="NADH_UbQ_OxRdtase"/>
</dbReference>
<dbReference type="PANTHER" id="PTHR43507:SF1">
    <property type="entry name" value="NADH-UBIQUINONE OXIDOREDUCTASE CHAIN 4"/>
    <property type="match status" value="1"/>
</dbReference>
<feature type="transmembrane region" description="Helical" evidence="7">
    <location>
        <begin position="203"/>
        <end position="224"/>
    </location>
</feature>
<dbReference type="GO" id="GO:0008137">
    <property type="term" value="F:NADH dehydrogenase (ubiquinone) activity"/>
    <property type="evidence" value="ECO:0007669"/>
    <property type="project" value="InterPro"/>
</dbReference>
<dbReference type="InterPro" id="IPR001750">
    <property type="entry name" value="ND/Mrp_TM"/>
</dbReference>
<dbReference type="GO" id="GO:0015990">
    <property type="term" value="P:electron transport coupled proton transport"/>
    <property type="evidence" value="ECO:0007669"/>
    <property type="project" value="TreeGrafter"/>
</dbReference>
<evidence type="ECO:0000256" key="7">
    <source>
        <dbReference type="SAM" id="Phobius"/>
    </source>
</evidence>
<reference evidence="9 10" key="1">
    <citation type="submission" date="2020-10" db="EMBL/GenBank/DDBJ databases">
        <title>Connecting structure to function with the recovery of over 1000 high-quality activated sludge metagenome-assembled genomes encoding full-length rRNA genes using long-read sequencing.</title>
        <authorList>
            <person name="Singleton C.M."/>
            <person name="Petriglieri F."/>
            <person name="Kristensen J.M."/>
            <person name="Kirkegaard R.H."/>
            <person name="Michaelsen T.Y."/>
            <person name="Andersen M.H."/>
            <person name="Karst S.M."/>
            <person name="Dueholm M.S."/>
            <person name="Nielsen P.H."/>
            <person name="Albertsen M."/>
        </authorList>
    </citation>
    <scope>NUCLEOTIDE SEQUENCE [LARGE SCALE GENOMIC DNA]</scope>
    <source>
        <strain evidence="9">Ribe_18-Q3-R11-54_MAXAC.273</strain>
    </source>
</reference>
<proteinExistence type="inferred from homology"/>
<gene>
    <name evidence="9" type="ORF">IPP15_20630</name>
</gene>
<evidence type="ECO:0000256" key="1">
    <source>
        <dbReference type="ARBA" id="ARBA00004127"/>
    </source>
</evidence>
<feature type="transmembrane region" description="Helical" evidence="7">
    <location>
        <begin position="326"/>
        <end position="344"/>
    </location>
</feature>
<organism evidence="9 10">
    <name type="scientific">Candidatus Opimibacter skivensis</name>
    <dbReference type="NCBI Taxonomy" id="2982028"/>
    <lineage>
        <taxon>Bacteria</taxon>
        <taxon>Pseudomonadati</taxon>
        <taxon>Bacteroidota</taxon>
        <taxon>Saprospiria</taxon>
        <taxon>Saprospirales</taxon>
        <taxon>Saprospiraceae</taxon>
        <taxon>Candidatus Opimibacter</taxon>
    </lineage>
</organism>
<feature type="transmembrane region" description="Helical" evidence="7">
    <location>
        <begin position="398"/>
        <end position="418"/>
    </location>
</feature>